<protein>
    <submittedName>
        <fullName evidence="2">Uncharacterized protein</fullName>
    </submittedName>
</protein>
<feature type="transmembrane region" description="Helical" evidence="1">
    <location>
        <begin position="97"/>
        <end position="119"/>
    </location>
</feature>
<keyword evidence="1" id="KW-0812">Transmembrane</keyword>
<keyword evidence="1" id="KW-0472">Membrane</keyword>
<evidence type="ECO:0000313" key="2">
    <source>
        <dbReference type="EMBL" id="KAF3505247.1"/>
    </source>
</evidence>
<dbReference type="AlphaFoldDB" id="A0A8S9NT97"/>
<sequence>MGSLRSSGDSIEGYTGMHGLIVVSMFRKSSVATRSLRSDRVERTLVLGRYVATLFELLSDVSAFLRKAFLVWSAAFGWLPVFSCNSVLLGLNSSMEFIVVWLAACGWLPVVACSGVLCFRCTASNESENTELVGDCQAVEKFVRDRGLASRDIEETFLTKQSMSGLEYTFNRFVGNRFVAKSRSGRRRSGRELAHVSA</sequence>
<name>A0A8S9NT97_BRACR</name>
<gene>
    <name evidence="2" type="ORF">F2Q69_00044069</name>
</gene>
<comment type="caution">
    <text evidence="2">The sequence shown here is derived from an EMBL/GenBank/DDBJ whole genome shotgun (WGS) entry which is preliminary data.</text>
</comment>
<accession>A0A8S9NT97</accession>
<evidence type="ECO:0000256" key="1">
    <source>
        <dbReference type="SAM" id="Phobius"/>
    </source>
</evidence>
<proteinExistence type="predicted"/>
<reference evidence="2" key="1">
    <citation type="submission" date="2019-12" db="EMBL/GenBank/DDBJ databases">
        <title>Genome sequencing and annotation of Brassica cretica.</title>
        <authorList>
            <person name="Studholme D.J."/>
            <person name="Sarris P."/>
        </authorList>
    </citation>
    <scope>NUCLEOTIDE SEQUENCE</scope>
    <source>
        <strain evidence="2">PFS-109/04</strain>
        <tissue evidence="2">Leaf</tissue>
    </source>
</reference>
<dbReference type="EMBL" id="QGKX02001621">
    <property type="protein sequence ID" value="KAF3505247.1"/>
    <property type="molecule type" value="Genomic_DNA"/>
</dbReference>
<evidence type="ECO:0000313" key="3">
    <source>
        <dbReference type="Proteomes" id="UP000712600"/>
    </source>
</evidence>
<keyword evidence="1" id="KW-1133">Transmembrane helix</keyword>
<dbReference type="Proteomes" id="UP000712600">
    <property type="component" value="Unassembled WGS sequence"/>
</dbReference>
<feature type="transmembrane region" description="Helical" evidence="1">
    <location>
        <begin position="69"/>
        <end position="91"/>
    </location>
</feature>
<organism evidence="2 3">
    <name type="scientific">Brassica cretica</name>
    <name type="common">Mustard</name>
    <dbReference type="NCBI Taxonomy" id="69181"/>
    <lineage>
        <taxon>Eukaryota</taxon>
        <taxon>Viridiplantae</taxon>
        <taxon>Streptophyta</taxon>
        <taxon>Embryophyta</taxon>
        <taxon>Tracheophyta</taxon>
        <taxon>Spermatophyta</taxon>
        <taxon>Magnoliopsida</taxon>
        <taxon>eudicotyledons</taxon>
        <taxon>Gunneridae</taxon>
        <taxon>Pentapetalae</taxon>
        <taxon>rosids</taxon>
        <taxon>malvids</taxon>
        <taxon>Brassicales</taxon>
        <taxon>Brassicaceae</taxon>
        <taxon>Brassiceae</taxon>
        <taxon>Brassica</taxon>
    </lineage>
</organism>